<dbReference type="Pfam" id="PF23058">
    <property type="entry name" value="RBD_ZCCHC3_2nd"/>
    <property type="match status" value="1"/>
</dbReference>
<dbReference type="PROSITE" id="PS50158">
    <property type="entry name" value="ZF_CCHC"/>
    <property type="match status" value="2"/>
</dbReference>
<dbReference type="GO" id="GO:0003723">
    <property type="term" value="F:RNA binding"/>
    <property type="evidence" value="ECO:0007669"/>
    <property type="project" value="InterPro"/>
</dbReference>
<keyword evidence="1" id="KW-0863">Zinc-finger</keyword>
<evidence type="ECO:0000256" key="2">
    <source>
        <dbReference type="SAM" id="MobiDB-lite"/>
    </source>
</evidence>
<evidence type="ECO:0000313" key="4">
    <source>
        <dbReference type="Ensembl" id="ENSOABP00000063304.1"/>
    </source>
</evidence>
<dbReference type="InterPro" id="IPR001878">
    <property type="entry name" value="Znf_CCHC"/>
</dbReference>
<evidence type="ECO:0000259" key="3">
    <source>
        <dbReference type="PROSITE" id="PS50158"/>
    </source>
</evidence>
<keyword evidence="1" id="KW-0479">Metal-binding</keyword>
<keyword evidence="1" id="KW-0862">Zinc</keyword>
<feature type="compositionally biased region" description="Pro residues" evidence="2">
    <location>
        <begin position="184"/>
        <end position="193"/>
    </location>
</feature>
<dbReference type="Ensembl" id="ENSOABT00000069394.1">
    <property type="protein sequence ID" value="ENSOABP00000063304.1"/>
    <property type="gene ID" value="ENSOABG00000030411.1"/>
</dbReference>
<dbReference type="Pfam" id="PF00098">
    <property type="entry name" value="zf-CCHC"/>
    <property type="match status" value="3"/>
</dbReference>
<dbReference type="SUPFAM" id="SSF57756">
    <property type="entry name" value="Retrovirus zinc finger-like domains"/>
    <property type="match status" value="1"/>
</dbReference>
<dbReference type="Proteomes" id="UP000472276">
    <property type="component" value="Unassembled WGS sequence"/>
</dbReference>
<feature type="region of interest" description="Disordered" evidence="2">
    <location>
        <begin position="162"/>
        <end position="193"/>
    </location>
</feature>
<dbReference type="GO" id="GO:0008270">
    <property type="term" value="F:zinc ion binding"/>
    <property type="evidence" value="ECO:0007669"/>
    <property type="project" value="UniProtKB-KW"/>
</dbReference>
<feature type="domain" description="CCHC-type" evidence="3">
    <location>
        <begin position="132"/>
        <end position="148"/>
    </location>
</feature>
<dbReference type="GO" id="GO:0002218">
    <property type="term" value="P:activation of innate immune response"/>
    <property type="evidence" value="ECO:0007669"/>
    <property type="project" value="InterPro"/>
</dbReference>
<feature type="domain" description="CCHC-type" evidence="3">
    <location>
        <begin position="115"/>
        <end position="130"/>
    </location>
</feature>
<dbReference type="GO" id="GO:0003690">
    <property type="term" value="F:double-stranded DNA binding"/>
    <property type="evidence" value="ECO:0007669"/>
    <property type="project" value="InterPro"/>
</dbReference>
<name>A0AAZ1X6P5_OREAU</name>
<protein>
    <recommendedName>
        <fullName evidence="3">CCHC-type domain-containing protein</fullName>
    </recommendedName>
</protein>
<dbReference type="AlphaFoldDB" id="A0AAZ1X6P5"/>
<dbReference type="PANTHER" id="PTHR22639:SF3">
    <property type="entry name" value="ZINC FINGER CCHC DOMAIN-CONTAINING PROTEIN 3"/>
    <property type="match status" value="1"/>
</dbReference>
<reference evidence="4" key="2">
    <citation type="submission" date="2025-08" db="UniProtKB">
        <authorList>
            <consortium name="Ensembl"/>
        </authorList>
    </citation>
    <scope>IDENTIFICATION</scope>
</reference>
<dbReference type="PANTHER" id="PTHR22639">
    <property type="entry name" value="GAG-RELATED PROTEIN"/>
    <property type="match status" value="1"/>
</dbReference>
<dbReference type="InterPro" id="IPR036875">
    <property type="entry name" value="Znf_CCHC_sf"/>
</dbReference>
<reference evidence="5" key="1">
    <citation type="submission" date="2020-03" db="EMBL/GenBank/DDBJ databases">
        <title>Evolution of repeat sequences and sex chromosomes of tilapia species revealed by chromosome-level genomes.</title>
        <authorList>
            <person name="Xu L."/>
            <person name="Tao W."/>
            <person name="Wang D."/>
            <person name="Zhou Q."/>
        </authorList>
    </citation>
    <scope>NUCLEOTIDE SEQUENCE [LARGE SCALE GENOMIC DNA]</scope>
    <source>
        <strain evidence="5">Israel</strain>
    </source>
</reference>
<dbReference type="SMART" id="SM00343">
    <property type="entry name" value="ZnF_C2HC"/>
    <property type="match status" value="3"/>
</dbReference>
<dbReference type="InterPro" id="IPR042509">
    <property type="entry name" value="ZCCHC3"/>
</dbReference>
<accession>A0AAZ1X6P5</accession>
<evidence type="ECO:0000256" key="1">
    <source>
        <dbReference type="PROSITE-ProRule" id="PRU00047"/>
    </source>
</evidence>
<dbReference type="Gene3D" id="4.10.60.10">
    <property type="entry name" value="Zinc finger, CCHC-type"/>
    <property type="match status" value="1"/>
</dbReference>
<reference evidence="4" key="3">
    <citation type="submission" date="2025-09" db="UniProtKB">
        <authorList>
            <consortium name="Ensembl"/>
        </authorList>
    </citation>
    <scope>IDENTIFICATION</scope>
</reference>
<keyword evidence="5" id="KW-1185">Reference proteome</keyword>
<proteinExistence type="predicted"/>
<evidence type="ECO:0000313" key="5">
    <source>
        <dbReference type="Proteomes" id="UP000472276"/>
    </source>
</evidence>
<dbReference type="InterPro" id="IPR057811">
    <property type="entry name" value="RBD_ZCCHC3_2nd"/>
</dbReference>
<organism evidence="4 5">
    <name type="scientific">Oreochromis aureus</name>
    <name type="common">Israeli tilapia</name>
    <name type="synonym">Chromis aureus</name>
    <dbReference type="NCBI Taxonomy" id="47969"/>
    <lineage>
        <taxon>Eukaryota</taxon>
        <taxon>Metazoa</taxon>
        <taxon>Chordata</taxon>
        <taxon>Craniata</taxon>
        <taxon>Vertebrata</taxon>
        <taxon>Euteleostomi</taxon>
        <taxon>Actinopterygii</taxon>
        <taxon>Neopterygii</taxon>
        <taxon>Teleostei</taxon>
        <taxon>Neoteleostei</taxon>
        <taxon>Acanthomorphata</taxon>
        <taxon>Ovalentaria</taxon>
        <taxon>Cichlomorphae</taxon>
        <taxon>Cichliformes</taxon>
        <taxon>Cichlidae</taxon>
        <taxon>African cichlids</taxon>
        <taxon>Pseudocrenilabrinae</taxon>
        <taxon>Oreochromini</taxon>
        <taxon>Oreochromis</taxon>
    </lineage>
</organism>
<sequence>PEICRFQPSKQGLPELRRYMVTPLYRNDYRILTIHMYNPWVTEETIRYFLGRYVTVLPGVRKIQDGLGIWTGKRQFRIKLSADMNSEDGYCHPPAVFSIGADRGFLVYAGQPQACRKCGSVGHNAEQCDQVRCRSCGKLGHITRDCKEPRRCHLCDSEEHMARDCTKPRPYSTETDSGEGARPQEPPPAGNTD</sequence>